<dbReference type="RefSeq" id="WP_078808415.1">
    <property type="nucleotide sequence ID" value="NZ_FUXI01000045.1"/>
</dbReference>
<reference evidence="2 3" key="1">
    <citation type="submission" date="2017-02" db="EMBL/GenBank/DDBJ databases">
        <authorList>
            <person name="Peterson S.W."/>
        </authorList>
    </citation>
    <scope>NUCLEOTIDE SEQUENCE [LARGE SCALE GENOMIC DNA]</scope>
    <source>
        <strain evidence="2 3">ATCC BAA-1030</strain>
    </source>
</reference>
<accession>A0A1T4RCV1</accession>
<evidence type="ECO:0000313" key="2">
    <source>
        <dbReference type="EMBL" id="SKA13568.1"/>
    </source>
</evidence>
<protein>
    <submittedName>
        <fullName evidence="2">Uncharacterized protein</fullName>
    </submittedName>
</protein>
<dbReference type="STRING" id="263852.SAMN02745116_02533"/>
<keyword evidence="1" id="KW-1133">Transmembrane helix</keyword>
<proteinExistence type="predicted"/>
<name>A0A1T4RCV1_9ENTE</name>
<organism evidence="2 3">
    <name type="scientific">Pilibacter termitis</name>
    <dbReference type="NCBI Taxonomy" id="263852"/>
    <lineage>
        <taxon>Bacteria</taxon>
        <taxon>Bacillati</taxon>
        <taxon>Bacillota</taxon>
        <taxon>Bacilli</taxon>
        <taxon>Lactobacillales</taxon>
        <taxon>Enterococcaceae</taxon>
        <taxon>Pilibacter</taxon>
    </lineage>
</organism>
<keyword evidence="1" id="KW-0472">Membrane</keyword>
<evidence type="ECO:0000313" key="3">
    <source>
        <dbReference type="Proteomes" id="UP000190328"/>
    </source>
</evidence>
<dbReference type="EMBL" id="FUXI01000045">
    <property type="protein sequence ID" value="SKA13568.1"/>
    <property type="molecule type" value="Genomic_DNA"/>
</dbReference>
<sequence>MDYFSDVMIILTTILLFIAVVGIVYYKPIDKKKGITQKEIEDISFVEKKNKFMRKEIFQMDFEVKKGSAATEPKQQ</sequence>
<gene>
    <name evidence="2" type="ORF">SAMN02745116_02533</name>
</gene>
<dbReference type="Proteomes" id="UP000190328">
    <property type="component" value="Unassembled WGS sequence"/>
</dbReference>
<keyword evidence="1" id="KW-0812">Transmembrane</keyword>
<keyword evidence="3" id="KW-1185">Reference proteome</keyword>
<feature type="transmembrane region" description="Helical" evidence="1">
    <location>
        <begin position="6"/>
        <end position="26"/>
    </location>
</feature>
<dbReference type="AlphaFoldDB" id="A0A1T4RCV1"/>
<evidence type="ECO:0000256" key="1">
    <source>
        <dbReference type="SAM" id="Phobius"/>
    </source>
</evidence>